<organism evidence="4 5">
    <name type="scientific">Heligmosomoides polygyrus</name>
    <name type="common">Parasitic roundworm</name>
    <dbReference type="NCBI Taxonomy" id="6339"/>
    <lineage>
        <taxon>Eukaryota</taxon>
        <taxon>Metazoa</taxon>
        <taxon>Ecdysozoa</taxon>
        <taxon>Nematoda</taxon>
        <taxon>Chromadorea</taxon>
        <taxon>Rhabditida</taxon>
        <taxon>Rhabditina</taxon>
        <taxon>Rhabditomorpha</taxon>
        <taxon>Strongyloidea</taxon>
        <taxon>Heligmosomidae</taxon>
        <taxon>Heligmosomoides</taxon>
    </lineage>
</organism>
<name>A0A183G6R9_HELPZ</name>
<reference evidence="5" key="2">
    <citation type="submission" date="2019-09" db="UniProtKB">
        <authorList>
            <consortium name="WormBaseParasite"/>
        </authorList>
    </citation>
    <scope>IDENTIFICATION</scope>
</reference>
<feature type="compositionally biased region" description="Polar residues" evidence="1">
    <location>
        <begin position="58"/>
        <end position="67"/>
    </location>
</feature>
<reference evidence="3 4" key="1">
    <citation type="submission" date="2018-11" db="EMBL/GenBank/DDBJ databases">
        <authorList>
            <consortium name="Pathogen Informatics"/>
        </authorList>
    </citation>
    <scope>NUCLEOTIDE SEQUENCE [LARGE SCALE GENOMIC DNA]</scope>
</reference>
<evidence type="ECO:0000259" key="2">
    <source>
        <dbReference type="PROSITE" id="PS00036"/>
    </source>
</evidence>
<feature type="domain" description="BZIP" evidence="2">
    <location>
        <begin position="89"/>
        <end position="103"/>
    </location>
</feature>
<feature type="compositionally biased region" description="Basic and acidic residues" evidence="1">
    <location>
        <begin position="90"/>
        <end position="107"/>
    </location>
</feature>
<dbReference type="GO" id="GO:0003700">
    <property type="term" value="F:DNA-binding transcription factor activity"/>
    <property type="evidence" value="ECO:0007669"/>
    <property type="project" value="InterPro"/>
</dbReference>
<dbReference type="WBParaSite" id="HPBE_0001741501-mRNA-1">
    <property type="protein sequence ID" value="HPBE_0001741501-mRNA-1"/>
    <property type="gene ID" value="HPBE_0001741501"/>
</dbReference>
<dbReference type="PROSITE" id="PS00036">
    <property type="entry name" value="BZIP_BASIC"/>
    <property type="match status" value="1"/>
</dbReference>
<dbReference type="OrthoDB" id="5819470at2759"/>
<dbReference type="EMBL" id="UZAH01030000">
    <property type="protein sequence ID" value="VDP08810.1"/>
    <property type="molecule type" value="Genomic_DNA"/>
</dbReference>
<sequence>MTTTCLGPIPGKLRIRHLESTAAEKDAILLLRLATMSVTQKSRDKSRSPPRKYDSQTKVKGYSSSPSRKCDHQTKIRNKSPTLPRKHDRQTRNEDSSQESRQRKLQRDLDDLQRGLRLLPTRKIGECSRGVSDHIVCAFCEAQGAHYSDSCPVYTNEDERFELIMRDGRCQYCLERCADREECKRKSNPCWYCSIVRPTILRFLIPNNEWHHRALCSVPNSKDRIRDAIEDVRSSLEKSSRP</sequence>
<dbReference type="AlphaFoldDB" id="A0A183G6R9"/>
<evidence type="ECO:0000313" key="3">
    <source>
        <dbReference type="EMBL" id="VDP08810.1"/>
    </source>
</evidence>
<keyword evidence="4" id="KW-1185">Reference proteome</keyword>
<accession>A0A183G6R9</accession>
<evidence type="ECO:0000313" key="4">
    <source>
        <dbReference type="Proteomes" id="UP000050761"/>
    </source>
</evidence>
<proteinExistence type="predicted"/>
<evidence type="ECO:0000256" key="1">
    <source>
        <dbReference type="SAM" id="MobiDB-lite"/>
    </source>
</evidence>
<gene>
    <name evidence="3" type="ORF">HPBE_LOCUS17414</name>
</gene>
<evidence type="ECO:0000313" key="5">
    <source>
        <dbReference type="WBParaSite" id="HPBE_0001741501-mRNA-1"/>
    </source>
</evidence>
<protein>
    <submittedName>
        <fullName evidence="5">BZIP domain-containing protein</fullName>
    </submittedName>
</protein>
<dbReference type="Proteomes" id="UP000050761">
    <property type="component" value="Unassembled WGS sequence"/>
</dbReference>
<feature type="compositionally biased region" description="Basic and acidic residues" evidence="1">
    <location>
        <begin position="41"/>
        <end position="57"/>
    </location>
</feature>
<dbReference type="InterPro" id="IPR004827">
    <property type="entry name" value="bZIP"/>
</dbReference>
<accession>A0A3P8AWG4</accession>
<feature type="region of interest" description="Disordered" evidence="1">
    <location>
        <begin position="38"/>
        <end position="107"/>
    </location>
</feature>